<keyword evidence="12" id="KW-1185">Reference proteome</keyword>
<dbReference type="InterPro" id="IPR004358">
    <property type="entry name" value="Sig_transdc_His_kin-like_C"/>
</dbReference>
<keyword evidence="9" id="KW-0472">Membrane</keyword>
<evidence type="ECO:0000256" key="8">
    <source>
        <dbReference type="ARBA" id="ARBA00023012"/>
    </source>
</evidence>
<sequence>MKKKYILGFLIIMTVLIFTNSYFKIEHNMSIAEYLTTDNSLNASEIAYLKEHGDLIYGSDQTTPPLRYLNPDSGQYEGLVIDYINALSIELGVKIKMKPMIWNEALKALEKGDIDFCDMHASTERAHNFIFTSPIYYQRGSVLTKKDNTSIKTPRDLKGKTIAAIKGDYVFDHLAENYTDVRGVKTDNLREAISLLQNSKVDAVLGDESVINYYLTGEGLSREYSILNEYLYERDAVIGVKIGNEILIKIINKAIYQLQKDNTMERIDEKWFGKSPLIMKNKNAEKYMLLVKYAILLAMLIALFFYYWNRELKKEVKKQTNALNISKNELETTFNGLTTHLMVVVNEDCCVSESNTAFCKYIGYTVDEVKHMHCKNVNGILGSNCEVCLIKDIFETRTSIEKSVEYQNRTFKVRTYLLDKVPNTRERVLVMMEDITDLKLSEQRMLQSSKMAAVGQLAAGIAHEIRTPLGIIRNYTYLLKRMEKEEDKKEAIDIIETSVTRANKIIDNLLNFSRLSDNKVHSIQVKDFISNLYELNKKALQEKHIEFKLDVERDLEVELYSESLKHVLLNLFSNARDAMKQGGILQVKAFKKLENIIIEVSDTGTGMNSNTQMYLFDPFYTTKQVSEGTGLGLFIVYNEVQKMEGTIRVESKIGEGSKFIVTLPTKMQGPILILK</sequence>
<keyword evidence="7" id="KW-0067">ATP-binding</keyword>
<dbReference type="InterPro" id="IPR000014">
    <property type="entry name" value="PAS"/>
</dbReference>
<keyword evidence="9" id="KW-0812">Transmembrane</keyword>
<evidence type="ECO:0000256" key="7">
    <source>
        <dbReference type="ARBA" id="ARBA00022840"/>
    </source>
</evidence>
<dbReference type="Pfam" id="PF13426">
    <property type="entry name" value="PAS_9"/>
    <property type="match status" value="1"/>
</dbReference>
<dbReference type="EC" id="2.7.13.3" evidence="2"/>
<keyword evidence="8" id="KW-0902">Two-component regulatory system</keyword>
<reference evidence="11 12" key="1">
    <citation type="submission" date="2018-11" db="EMBL/GenBank/DDBJ databases">
        <title>Genome sequencing and assembly of Clostridium tagluense strain A121.</title>
        <authorList>
            <person name="Murakami T."/>
            <person name="Segawa T."/>
            <person name="Shcherbakova V.A."/>
            <person name="Mori H."/>
            <person name="Yoshimura Y."/>
        </authorList>
    </citation>
    <scope>NUCLEOTIDE SEQUENCE [LARGE SCALE GENOMIC DNA]</scope>
    <source>
        <strain evidence="11 12">A121</strain>
    </source>
</reference>
<keyword evidence="5" id="KW-0547">Nucleotide-binding</keyword>
<dbReference type="PANTHER" id="PTHR43065:SF10">
    <property type="entry name" value="PEROXIDE STRESS-ACTIVATED HISTIDINE KINASE MAK3"/>
    <property type="match status" value="1"/>
</dbReference>
<accession>A0A401UN10</accession>
<dbReference type="SUPFAM" id="SSF53850">
    <property type="entry name" value="Periplasmic binding protein-like II"/>
    <property type="match status" value="1"/>
</dbReference>
<keyword evidence="3" id="KW-0597">Phosphoprotein</keyword>
<feature type="transmembrane region" description="Helical" evidence="9">
    <location>
        <begin position="6"/>
        <end position="23"/>
    </location>
</feature>
<proteinExistence type="predicted"/>
<evidence type="ECO:0000256" key="6">
    <source>
        <dbReference type="ARBA" id="ARBA00022777"/>
    </source>
</evidence>
<feature type="transmembrane region" description="Helical" evidence="9">
    <location>
        <begin position="289"/>
        <end position="308"/>
    </location>
</feature>
<gene>
    <name evidence="11" type="ORF">Ctaglu_25310</name>
</gene>
<keyword evidence="4" id="KW-0808">Transferase</keyword>
<evidence type="ECO:0000256" key="3">
    <source>
        <dbReference type="ARBA" id="ARBA00022553"/>
    </source>
</evidence>
<dbReference type="CDD" id="cd13704">
    <property type="entry name" value="PBP2_HisK"/>
    <property type="match status" value="1"/>
</dbReference>
<dbReference type="GO" id="GO:0000155">
    <property type="term" value="F:phosphorelay sensor kinase activity"/>
    <property type="evidence" value="ECO:0007669"/>
    <property type="project" value="InterPro"/>
</dbReference>
<dbReference type="PANTHER" id="PTHR43065">
    <property type="entry name" value="SENSOR HISTIDINE KINASE"/>
    <property type="match status" value="1"/>
</dbReference>
<evidence type="ECO:0000256" key="2">
    <source>
        <dbReference type="ARBA" id="ARBA00012438"/>
    </source>
</evidence>
<evidence type="ECO:0000256" key="1">
    <source>
        <dbReference type="ARBA" id="ARBA00000085"/>
    </source>
</evidence>
<dbReference type="Proteomes" id="UP000287872">
    <property type="component" value="Unassembled WGS sequence"/>
</dbReference>
<dbReference type="Pfam" id="PF02518">
    <property type="entry name" value="HATPase_c"/>
    <property type="match status" value="1"/>
</dbReference>
<comment type="catalytic activity">
    <reaction evidence="1">
        <text>ATP + protein L-histidine = ADP + protein N-phospho-L-histidine.</text>
        <dbReference type="EC" id="2.7.13.3"/>
    </reaction>
</comment>
<feature type="domain" description="Histidine kinase" evidence="10">
    <location>
        <begin position="460"/>
        <end position="667"/>
    </location>
</feature>
<keyword evidence="9" id="KW-1133">Transmembrane helix</keyword>
<evidence type="ECO:0000256" key="5">
    <source>
        <dbReference type="ARBA" id="ARBA00022741"/>
    </source>
</evidence>
<comment type="caution">
    <text evidence="11">The sequence shown here is derived from an EMBL/GenBank/DDBJ whole genome shotgun (WGS) entry which is preliminary data.</text>
</comment>
<dbReference type="InterPro" id="IPR001638">
    <property type="entry name" value="Solute-binding_3/MltF_N"/>
</dbReference>
<dbReference type="SMART" id="SM00388">
    <property type="entry name" value="HisKA"/>
    <property type="match status" value="1"/>
</dbReference>
<dbReference type="SUPFAM" id="SSF47384">
    <property type="entry name" value="Homodimeric domain of signal transducing histidine kinase"/>
    <property type="match status" value="1"/>
</dbReference>
<dbReference type="InterPro" id="IPR035965">
    <property type="entry name" value="PAS-like_dom_sf"/>
</dbReference>
<dbReference type="InterPro" id="IPR003661">
    <property type="entry name" value="HisK_dim/P_dom"/>
</dbReference>
<dbReference type="PROSITE" id="PS50109">
    <property type="entry name" value="HIS_KIN"/>
    <property type="match status" value="1"/>
</dbReference>
<dbReference type="Pfam" id="PF00512">
    <property type="entry name" value="HisKA"/>
    <property type="match status" value="1"/>
</dbReference>
<evidence type="ECO:0000313" key="11">
    <source>
        <dbReference type="EMBL" id="GCD10908.1"/>
    </source>
</evidence>
<dbReference type="RefSeq" id="WP_125002231.1">
    <property type="nucleotide sequence ID" value="NZ_BHYK01000013.1"/>
</dbReference>
<evidence type="ECO:0000313" key="12">
    <source>
        <dbReference type="Proteomes" id="UP000287872"/>
    </source>
</evidence>
<dbReference type="InterPro" id="IPR036890">
    <property type="entry name" value="HATPase_C_sf"/>
</dbReference>
<protein>
    <recommendedName>
        <fullName evidence="2">histidine kinase</fullName>
        <ecNumber evidence="2">2.7.13.3</ecNumber>
    </recommendedName>
</protein>
<dbReference type="CDD" id="cd00082">
    <property type="entry name" value="HisKA"/>
    <property type="match status" value="1"/>
</dbReference>
<dbReference type="SUPFAM" id="SSF55874">
    <property type="entry name" value="ATPase domain of HSP90 chaperone/DNA topoisomerase II/histidine kinase"/>
    <property type="match status" value="1"/>
</dbReference>
<organism evidence="11 12">
    <name type="scientific">Clostridium tagluense</name>
    <dbReference type="NCBI Taxonomy" id="360422"/>
    <lineage>
        <taxon>Bacteria</taxon>
        <taxon>Bacillati</taxon>
        <taxon>Bacillota</taxon>
        <taxon>Clostridia</taxon>
        <taxon>Eubacteriales</taxon>
        <taxon>Clostridiaceae</taxon>
        <taxon>Clostridium</taxon>
    </lineage>
</organism>
<evidence type="ECO:0000256" key="4">
    <source>
        <dbReference type="ARBA" id="ARBA00022679"/>
    </source>
</evidence>
<dbReference type="InterPro" id="IPR005467">
    <property type="entry name" value="His_kinase_dom"/>
</dbReference>
<keyword evidence="6 11" id="KW-0418">Kinase</keyword>
<name>A0A401UN10_9CLOT</name>
<dbReference type="SMART" id="SM00062">
    <property type="entry name" value="PBPb"/>
    <property type="match status" value="1"/>
</dbReference>
<dbReference type="Gene3D" id="1.10.287.130">
    <property type="match status" value="1"/>
</dbReference>
<dbReference type="AlphaFoldDB" id="A0A401UN10"/>
<dbReference type="Gene3D" id="3.30.450.20">
    <property type="entry name" value="PAS domain"/>
    <property type="match status" value="1"/>
</dbReference>
<evidence type="ECO:0000256" key="9">
    <source>
        <dbReference type="SAM" id="Phobius"/>
    </source>
</evidence>
<dbReference type="Pfam" id="PF00497">
    <property type="entry name" value="SBP_bac_3"/>
    <property type="match status" value="1"/>
</dbReference>
<dbReference type="SUPFAM" id="SSF55785">
    <property type="entry name" value="PYP-like sensor domain (PAS domain)"/>
    <property type="match status" value="1"/>
</dbReference>
<dbReference type="OrthoDB" id="9784397at2"/>
<evidence type="ECO:0000259" key="10">
    <source>
        <dbReference type="PROSITE" id="PS50109"/>
    </source>
</evidence>
<dbReference type="SMART" id="SM00387">
    <property type="entry name" value="HATPase_c"/>
    <property type="match status" value="1"/>
</dbReference>
<dbReference type="InterPro" id="IPR036097">
    <property type="entry name" value="HisK_dim/P_sf"/>
</dbReference>
<dbReference type="GO" id="GO:0005524">
    <property type="term" value="F:ATP binding"/>
    <property type="evidence" value="ECO:0007669"/>
    <property type="project" value="UniProtKB-KW"/>
</dbReference>
<dbReference type="PRINTS" id="PR00344">
    <property type="entry name" value="BCTRLSENSOR"/>
</dbReference>
<dbReference type="EMBL" id="BHYK01000013">
    <property type="protein sequence ID" value="GCD10908.1"/>
    <property type="molecule type" value="Genomic_DNA"/>
</dbReference>
<dbReference type="Gene3D" id="3.30.565.10">
    <property type="entry name" value="Histidine kinase-like ATPase, C-terminal domain"/>
    <property type="match status" value="1"/>
</dbReference>
<dbReference type="InterPro" id="IPR003594">
    <property type="entry name" value="HATPase_dom"/>
</dbReference>
<dbReference type="Gene3D" id="3.40.190.10">
    <property type="entry name" value="Periplasmic binding protein-like II"/>
    <property type="match status" value="2"/>
</dbReference>